<evidence type="ECO:0000256" key="1">
    <source>
        <dbReference type="SAM" id="MobiDB-lite"/>
    </source>
</evidence>
<dbReference type="AlphaFoldDB" id="E9I3C0"/>
<proteinExistence type="predicted"/>
<dbReference type="EMBL" id="GL734479">
    <property type="protein sequence ID" value="EFX61511.1"/>
    <property type="molecule type" value="Genomic_DNA"/>
</dbReference>
<dbReference type="HOGENOM" id="CLU_1688529_0_0_1"/>
<evidence type="ECO:0000313" key="2">
    <source>
        <dbReference type="EMBL" id="EFX61511.1"/>
    </source>
</evidence>
<dbReference type="KEGG" id="dpx:DAPPUDRAFT_339194"/>
<feature type="compositionally biased region" description="Basic and acidic residues" evidence="1">
    <location>
        <begin position="146"/>
        <end position="156"/>
    </location>
</feature>
<name>E9I3C0_DAPPU</name>
<reference evidence="2 3" key="1">
    <citation type="journal article" date="2011" name="Science">
        <title>The ecoresponsive genome of Daphnia pulex.</title>
        <authorList>
            <person name="Colbourne J.K."/>
            <person name="Pfrender M.E."/>
            <person name="Gilbert D."/>
            <person name="Thomas W.K."/>
            <person name="Tucker A."/>
            <person name="Oakley T.H."/>
            <person name="Tokishita S."/>
            <person name="Aerts A."/>
            <person name="Arnold G.J."/>
            <person name="Basu M.K."/>
            <person name="Bauer D.J."/>
            <person name="Caceres C.E."/>
            <person name="Carmel L."/>
            <person name="Casola C."/>
            <person name="Choi J.H."/>
            <person name="Detter J.C."/>
            <person name="Dong Q."/>
            <person name="Dusheyko S."/>
            <person name="Eads B.D."/>
            <person name="Frohlich T."/>
            <person name="Geiler-Samerotte K.A."/>
            <person name="Gerlach D."/>
            <person name="Hatcher P."/>
            <person name="Jogdeo S."/>
            <person name="Krijgsveld J."/>
            <person name="Kriventseva E.V."/>
            <person name="Kultz D."/>
            <person name="Laforsch C."/>
            <person name="Lindquist E."/>
            <person name="Lopez J."/>
            <person name="Manak J.R."/>
            <person name="Muller J."/>
            <person name="Pangilinan J."/>
            <person name="Patwardhan R.P."/>
            <person name="Pitluck S."/>
            <person name="Pritham E.J."/>
            <person name="Rechtsteiner A."/>
            <person name="Rho M."/>
            <person name="Rogozin I.B."/>
            <person name="Sakarya O."/>
            <person name="Salamov A."/>
            <person name="Schaack S."/>
            <person name="Shapiro H."/>
            <person name="Shiga Y."/>
            <person name="Skalitzky C."/>
            <person name="Smith Z."/>
            <person name="Souvorov A."/>
            <person name="Sung W."/>
            <person name="Tang Z."/>
            <person name="Tsuchiya D."/>
            <person name="Tu H."/>
            <person name="Vos H."/>
            <person name="Wang M."/>
            <person name="Wolf Y.I."/>
            <person name="Yamagata H."/>
            <person name="Yamada T."/>
            <person name="Ye Y."/>
            <person name="Shaw J.R."/>
            <person name="Andrews J."/>
            <person name="Crease T.J."/>
            <person name="Tang H."/>
            <person name="Lucas S.M."/>
            <person name="Robertson H.M."/>
            <person name="Bork P."/>
            <person name="Koonin E.V."/>
            <person name="Zdobnov E.M."/>
            <person name="Grigoriev I.V."/>
            <person name="Lynch M."/>
            <person name="Boore J.L."/>
        </authorList>
    </citation>
    <scope>NUCLEOTIDE SEQUENCE [LARGE SCALE GENOMIC DNA]</scope>
</reference>
<dbReference type="Proteomes" id="UP000000305">
    <property type="component" value="Unassembled WGS sequence"/>
</dbReference>
<evidence type="ECO:0000313" key="3">
    <source>
        <dbReference type="Proteomes" id="UP000000305"/>
    </source>
</evidence>
<protein>
    <submittedName>
        <fullName evidence="2">Uncharacterized protein</fullName>
    </submittedName>
</protein>
<dbReference type="InParanoid" id="E9I3C0"/>
<accession>E9I3C0</accession>
<gene>
    <name evidence="2" type="ORF">DAPPUDRAFT_339194</name>
</gene>
<feature type="region of interest" description="Disordered" evidence="1">
    <location>
        <begin position="125"/>
        <end position="156"/>
    </location>
</feature>
<keyword evidence="3" id="KW-1185">Reference proteome</keyword>
<sequence length="156" mass="16978">MDALDLEPVCSAIGYTATRKIAAWYGGQLLHVPQVVRTDHPLVALIGLRAVTALVNTWPGERFRIPDASDDDRYRRDRVIAEMLVAGATCAAIGQLMGITTRRVETLRAEMEQEGFLQFAEAPRLRSRGVPPGGSLPRPTLGVDIPAHRGAEPDPV</sequence>
<organism evidence="2 3">
    <name type="scientific">Daphnia pulex</name>
    <name type="common">Water flea</name>
    <dbReference type="NCBI Taxonomy" id="6669"/>
    <lineage>
        <taxon>Eukaryota</taxon>
        <taxon>Metazoa</taxon>
        <taxon>Ecdysozoa</taxon>
        <taxon>Arthropoda</taxon>
        <taxon>Crustacea</taxon>
        <taxon>Branchiopoda</taxon>
        <taxon>Diplostraca</taxon>
        <taxon>Cladocera</taxon>
        <taxon>Anomopoda</taxon>
        <taxon>Daphniidae</taxon>
        <taxon>Daphnia</taxon>
    </lineage>
</organism>